<proteinExistence type="predicted"/>
<accession>A0A645H4K6</accession>
<evidence type="ECO:0000313" key="2">
    <source>
        <dbReference type="EMBL" id="MPN33937.1"/>
    </source>
</evidence>
<evidence type="ECO:0000256" key="1">
    <source>
        <dbReference type="SAM" id="MobiDB-lite"/>
    </source>
</evidence>
<comment type="caution">
    <text evidence="2">The sequence shown here is derived from an EMBL/GenBank/DDBJ whole genome shotgun (WGS) entry which is preliminary data.</text>
</comment>
<name>A0A645H4K6_9ZZZZ</name>
<organism evidence="2">
    <name type="scientific">bioreactor metagenome</name>
    <dbReference type="NCBI Taxonomy" id="1076179"/>
    <lineage>
        <taxon>unclassified sequences</taxon>
        <taxon>metagenomes</taxon>
        <taxon>ecological metagenomes</taxon>
    </lineage>
</organism>
<dbReference type="AlphaFoldDB" id="A0A645H4K6"/>
<feature type="region of interest" description="Disordered" evidence="1">
    <location>
        <begin position="32"/>
        <end position="52"/>
    </location>
</feature>
<gene>
    <name evidence="2" type="ORF">SDC9_181429</name>
</gene>
<protein>
    <submittedName>
        <fullName evidence="2">Uncharacterized protein</fullName>
    </submittedName>
</protein>
<sequence>MFDIPSNNNVEKCIITKDTVLNNAKPEYVINESRQPLKKTHIKKQKREDSAS</sequence>
<reference evidence="2" key="1">
    <citation type="submission" date="2019-08" db="EMBL/GenBank/DDBJ databases">
        <authorList>
            <person name="Kucharzyk K."/>
            <person name="Murdoch R.W."/>
            <person name="Higgins S."/>
            <person name="Loffler F."/>
        </authorList>
    </citation>
    <scope>NUCLEOTIDE SEQUENCE</scope>
</reference>
<dbReference type="EMBL" id="VSSQ01086703">
    <property type="protein sequence ID" value="MPN33937.1"/>
    <property type="molecule type" value="Genomic_DNA"/>
</dbReference>
<feature type="compositionally biased region" description="Basic residues" evidence="1">
    <location>
        <begin position="36"/>
        <end position="45"/>
    </location>
</feature>